<name>A0AAD7EZB0_9AGAR</name>
<sequence>MMQIHAANSVSNMAQPELYTIPISTRTQSLSWKRKLTALASGVVFFVGCLLNNGTQIVFLLPLLLLPFTRQWYTDGIRHTKRAFGCLLILMSQWFAPTKLVISFERQGKGSFTDEEIERIVVKNENGQVEWLDLPTKFILIANHQVYPDWWYGWCLTYFIGPQGVHDSIYITLKKSLQWIPILGWGMRFFNFIFLARSWVSDRVQLSSHLSALGKAAEEHDDPLVFLLYPEGTVVSKDTRPISKKFADKMGIDDMTNMLLPRSTGLHYSLRSLAPRIPDLKLIDITTVYPGVPPMGFALPPPLLQRSFDHFVGRYGQSWYTLRSIFLNGVAPPAIHYHLRLFSMDDLPIGDLSQARPTVIPDSRSSVLEVEIPEAEKAAFDLWLRELWHEKDRSITQWFERSSFAKTSYEIPLKLRQTGEMLDALGFFPPAAIGYAW</sequence>
<dbReference type="PANTHER" id="PTHR10983">
    <property type="entry name" value="1-ACYLGLYCEROL-3-PHOSPHATE ACYLTRANSFERASE-RELATED"/>
    <property type="match status" value="1"/>
</dbReference>
<feature type="domain" description="Phospholipid/glycerol acyltransferase" evidence="2">
    <location>
        <begin position="138"/>
        <end position="267"/>
    </location>
</feature>
<proteinExistence type="predicted"/>
<dbReference type="SMART" id="SM00563">
    <property type="entry name" value="PlsC"/>
    <property type="match status" value="1"/>
</dbReference>
<comment type="caution">
    <text evidence="3">The sequence shown here is derived from an EMBL/GenBank/DDBJ whole genome shotgun (WGS) entry which is preliminary data.</text>
</comment>
<dbReference type="GO" id="GO:0005783">
    <property type="term" value="C:endoplasmic reticulum"/>
    <property type="evidence" value="ECO:0007669"/>
    <property type="project" value="TreeGrafter"/>
</dbReference>
<feature type="non-terminal residue" evidence="3">
    <location>
        <position position="1"/>
    </location>
</feature>
<evidence type="ECO:0000256" key="1">
    <source>
        <dbReference type="SAM" id="Phobius"/>
    </source>
</evidence>
<keyword evidence="1" id="KW-1133">Transmembrane helix</keyword>
<keyword evidence="3" id="KW-0808">Transferase</keyword>
<protein>
    <submittedName>
        <fullName evidence="3">Acyltransferase-domain-containing protein</fullName>
    </submittedName>
</protein>
<keyword evidence="1" id="KW-0812">Transmembrane</keyword>
<dbReference type="PANTHER" id="PTHR10983:SF16">
    <property type="entry name" value="LYSOCARDIOLIPIN ACYLTRANSFERASE 1"/>
    <property type="match status" value="1"/>
</dbReference>
<dbReference type="GO" id="GO:0036149">
    <property type="term" value="P:phosphatidylinositol acyl-chain remodeling"/>
    <property type="evidence" value="ECO:0007669"/>
    <property type="project" value="TreeGrafter"/>
</dbReference>
<evidence type="ECO:0000259" key="2">
    <source>
        <dbReference type="SMART" id="SM00563"/>
    </source>
</evidence>
<dbReference type="AlphaFoldDB" id="A0AAD7EZB0"/>
<keyword evidence="1" id="KW-0472">Membrane</keyword>
<feature type="transmembrane region" description="Helical" evidence="1">
    <location>
        <begin position="36"/>
        <end position="62"/>
    </location>
</feature>
<evidence type="ECO:0000313" key="3">
    <source>
        <dbReference type="EMBL" id="KAJ7357094.1"/>
    </source>
</evidence>
<organism evidence="3 4">
    <name type="scientific">Mycena albidolilacea</name>
    <dbReference type="NCBI Taxonomy" id="1033008"/>
    <lineage>
        <taxon>Eukaryota</taxon>
        <taxon>Fungi</taxon>
        <taxon>Dikarya</taxon>
        <taxon>Basidiomycota</taxon>
        <taxon>Agaricomycotina</taxon>
        <taxon>Agaricomycetes</taxon>
        <taxon>Agaricomycetidae</taxon>
        <taxon>Agaricales</taxon>
        <taxon>Marasmiineae</taxon>
        <taxon>Mycenaceae</taxon>
        <taxon>Mycena</taxon>
    </lineage>
</organism>
<dbReference type="SUPFAM" id="SSF69593">
    <property type="entry name" value="Glycerol-3-phosphate (1)-acyltransferase"/>
    <property type="match status" value="1"/>
</dbReference>
<keyword evidence="3" id="KW-0012">Acyltransferase</keyword>
<reference evidence="3" key="1">
    <citation type="submission" date="2023-03" db="EMBL/GenBank/DDBJ databases">
        <title>Massive genome expansion in bonnet fungi (Mycena s.s.) driven by repeated elements and novel gene families across ecological guilds.</title>
        <authorList>
            <consortium name="Lawrence Berkeley National Laboratory"/>
            <person name="Harder C.B."/>
            <person name="Miyauchi S."/>
            <person name="Viragh M."/>
            <person name="Kuo A."/>
            <person name="Thoen E."/>
            <person name="Andreopoulos B."/>
            <person name="Lu D."/>
            <person name="Skrede I."/>
            <person name="Drula E."/>
            <person name="Henrissat B."/>
            <person name="Morin E."/>
            <person name="Kohler A."/>
            <person name="Barry K."/>
            <person name="LaButti K."/>
            <person name="Morin E."/>
            <person name="Salamov A."/>
            <person name="Lipzen A."/>
            <person name="Mereny Z."/>
            <person name="Hegedus B."/>
            <person name="Baldrian P."/>
            <person name="Stursova M."/>
            <person name="Weitz H."/>
            <person name="Taylor A."/>
            <person name="Grigoriev I.V."/>
            <person name="Nagy L.G."/>
            <person name="Martin F."/>
            <person name="Kauserud H."/>
        </authorList>
    </citation>
    <scope>NUCLEOTIDE SEQUENCE</scope>
    <source>
        <strain evidence="3">CBHHK002</strain>
    </source>
</reference>
<gene>
    <name evidence="3" type="ORF">DFH08DRAFT_736375</name>
</gene>
<dbReference type="CDD" id="cd07990">
    <property type="entry name" value="LPLAT_LCLAT1-like"/>
    <property type="match status" value="1"/>
</dbReference>
<dbReference type="GO" id="GO:0016746">
    <property type="term" value="F:acyltransferase activity"/>
    <property type="evidence" value="ECO:0007669"/>
    <property type="project" value="UniProtKB-KW"/>
</dbReference>
<dbReference type="InterPro" id="IPR002123">
    <property type="entry name" value="Plipid/glycerol_acylTrfase"/>
</dbReference>
<dbReference type="EMBL" id="JARIHO010000008">
    <property type="protein sequence ID" value="KAJ7357094.1"/>
    <property type="molecule type" value="Genomic_DNA"/>
</dbReference>
<evidence type="ECO:0000313" key="4">
    <source>
        <dbReference type="Proteomes" id="UP001218218"/>
    </source>
</evidence>
<accession>A0AAD7EZB0</accession>
<keyword evidence="4" id="KW-1185">Reference proteome</keyword>
<dbReference type="Pfam" id="PF01553">
    <property type="entry name" value="Acyltransferase"/>
    <property type="match status" value="1"/>
</dbReference>
<dbReference type="Proteomes" id="UP001218218">
    <property type="component" value="Unassembled WGS sequence"/>
</dbReference>